<reference evidence="1 2" key="1">
    <citation type="submission" date="2015-02" db="EMBL/GenBank/DDBJ databases">
        <title>Single-cell genomics of uncultivated deep-branching MTB reveals a conserved set of magnetosome genes.</title>
        <authorList>
            <person name="Kolinko S."/>
            <person name="Richter M."/>
            <person name="Glockner F.O."/>
            <person name="Brachmann A."/>
            <person name="Schuler D."/>
        </authorList>
    </citation>
    <scope>NUCLEOTIDE SEQUENCE [LARGE SCALE GENOMIC DNA]</scope>
    <source>
        <strain evidence="1">TM-1</strain>
    </source>
</reference>
<organism evidence="1 2">
    <name type="scientific">Candidatus Magnetobacterium bavaricum</name>
    <dbReference type="NCBI Taxonomy" id="29290"/>
    <lineage>
        <taxon>Bacteria</taxon>
        <taxon>Pseudomonadati</taxon>
        <taxon>Nitrospirota</taxon>
        <taxon>Thermodesulfovibrionia</taxon>
        <taxon>Thermodesulfovibrionales</taxon>
        <taxon>Candidatus Magnetobacteriaceae</taxon>
        <taxon>Candidatus Magnetobacterium</taxon>
    </lineage>
</organism>
<keyword evidence="2" id="KW-1185">Reference proteome</keyword>
<evidence type="ECO:0000313" key="1">
    <source>
        <dbReference type="EMBL" id="KJU85838.1"/>
    </source>
</evidence>
<protein>
    <submittedName>
        <fullName evidence="1">Uncharacterized protein</fullName>
    </submittedName>
</protein>
<sequence length="60" mass="6300">VPEHSPKVSLQPLKVEVESGVAVRVTDVLAAKESEHVGPQLIPGGVLVTVPLPVLETVRV</sequence>
<dbReference type="Proteomes" id="UP000033423">
    <property type="component" value="Unassembled WGS sequence"/>
</dbReference>
<dbReference type="AlphaFoldDB" id="A0A0F3GYT3"/>
<feature type="non-terminal residue" evidence="1">
    <location>
        <position position="1"/>
    </location>
</feature>
<name>A0A0F3GYT3_9BACT</name>
<gene>
    <name evidence="1" type="ORF">MBAV_001968</name>
</gene>
<evidence type="ECO:0000313" key="2">
    <source>
        <dbReference type="Proteomes" id="UP000033423"/>
    </source>
</evidence>
<proteinExistence type="predicted"/>
<dbReference type="EMBL" id="LACI01000845">
    <property type="protein sequence ID" value="KJU85838.1"/>
    <property type="molecule type" value="Genomic_DNA"/>
</dbReference>
<accession>A0A0F3GYT3</accession>
<comment type="caution">
    <text evidence="1">The sequence shown here is derived from an EMBL/GenBank/DDBJ whole genome shotgun (WGS) entry which is preliminary data.</text>
</comment>